<feature type="transmembrane region" description="Helical" evidence="9">
    <location>
        <begin position="106"/>
        <end position="127"/>
    </location>
</feature>
<evidence type="ECO:0000256" key="3">
    <source>
        <dbReference type="ARBA" id="ARBA00022692"/>
    </source>
</evidence>
<comment type="subcellular location">
    <subcellularLocation>
        <location evidence="1 8">Membrane</location>
        <topology evidence="1 8">Multi-pass membrane protein</topology>
    </subcellularLocation>
</comment>
<keyword evidence="11" id="KW-1185">Reference proteome</keyword>
<dbReference type="InterPro" id="IPR006603">
    <property type="entry name" value="PQ-loop_rpt"/>
</dbReference>
<dbReference type="OrthoDB" id="271506at2759"/>
<proteinExistence type="inferred from homology"/>
<evidence type="ECO:0000313" key="10">
    <source>
        <dbReference type="EMBL" id="CDF36396.1"/>
    </source>
</evidence>
<dbReference type="InterPro" id="IPR016817">
    <property type="entry name" value="MannP-dilichol_defect-1"/>
</dbReference>
<dbReference type="GO" id="GO:0016020">
    <property type="term" value="C:membrane"/>
    <property type="evidence" value="ECO:0007669"/>
    <property type="project" value="UniProtKB-SubCell"/>
</dbReference>
<gene>
    <name evidence="10" type="ORF">CHC_T00004780001</name>
</gene>
<evidence type="ECO:0000256" key="7">
    <source>
        <dbReference type="ARBA" id="ARBA00038475"/>
    </source>
</evidence>
<organism evidence="10 11">
    <name type="scientific">Chondrus crispus</name>
    <name type="common">Carrageen Irish moss</name>
    <name type="synonym">Polymorpha crispa</name>
    <dbReference type="NCBI Taxonomy" id="2769"/>
    <lineage>
        <taxon>Eukaryota</taxon>
        <taxon>Rhodophyta</taxon>
        <taxon>Florideophyceae</taxon>
        <taxon>Rhodymeniophycidae</taxon>
        <taxon>Gigartinales</taxon>
        <taxon>Gigartinaceae</taxon>
        <taxon>Chondrus</taxon>
    </lineage>
</organism>
<keyword evidence="6 8" id="KW-0472">Membrane</keyword>
<keyword evidence="5 8" id="KW-1133">Transmembrane helix</keyword>
<dbReference type="PANTHER" id="PTHR12226">
    <property type="entry name" value="MANNOSE-P-DOLICHOL UTILIZATION DEFECT 1 LEC35 -RELATED"/>
    <property type="match status" value="1"/>
</dbReference>
<keyword evidence="3 8" id="KW-0812">Transmembrane</keyword>
<evidence type="ECO:0000256" key="6">
    <source>
        <dbReference type="ARBA" id="ARBA00023136"/>
    </source>
</evidence>
<keyword evidence="2" id="KW-0813">Transport</keyword>
<evidence type="ECO:0000313" key="11">
    <source>
        <dbReference type="Proteomes" id="UP000012073"/>
    </source>
</evidence>
<feature type="transmembrane region" description="Helical" evidence="9">
    <location>
        <begin position="44"/>
        <end position="65"/>
    </location>
</feature>
<dbReference type="PANTHER" id="PTHR12226:SF2">
    <property type="entry name" value="MANNOSE-P-DOLICHOL UTILIZATION DEFECT 1 PROTEIN"/>
    <property type="match status" value="1"/>
</dbReference>
<evidence type="ECO:0000256" key="5">
    <source>
        <dbReference type="ARBA" id="ARBA00022989"/>
    </source>
</evidence>
<reference evidence="11" key="1">
    <citation type="journal article" date="2013" name="Proc. Natl. Acad. Sci. U.S.A.">
        <title>Genome structure and metabolic features in the red seaweed Chondrus crispus shed light on evolution of the Archaeplastida.</title>
        <authorList>
            <person name="Collen J."/>
            <person name="Porcel B."/>
            <person name="Carre W."/>
            <person name="Ball S.G."/>
            <person name="Chaparro C."/>
            <person name="Tonon T."/>
            <person name="Barbeyron T."/>
            <person name="Michel G."/>
            <person name="Noel B."/>
            <person name="Valentin K."/>
            <person name="Elias M."/>
            <person name="Artiguenave F."/>
            <person name="Arun A."/>
            <person name="Aury J.M."/>
            <person name="Barbosa-Neto J.F."/>
            <person name="Bothwell J.H."/>
            <person name="Bouget F.Y."/>
            <person name="Brillet L."/>
            <person name="Cabello-Hurtado F."/>
            <person name="Capella-Gutierrez S."/>
            <person name="Charrier B."/>
            <person name="Cladiere L."/>
            <person name="Cock J.M."/>
            <person name="Coelho S.M."/>
            <person name="Colleoni C."/>
            <person name="Czjzek M."/>
            <person name="Da Silva C."/>
            <person name="Delage L."/>
            <person name="Denoeud F."/>
            <person name="Deschamps P."/>
            <person name="Dittami S.M."/>
            <person name="Gabaldon T."/>
            <person name="Gachon C.M."/>
            <person name="Groisillier A."/>
            <person name="Herve C."/>
            <person name="Jabbari K."/>
            <person name="Katinka M."/>
            <person name="Kloareg B."/>
            <person name="Kowalczyk N."/>
            <person name="Labadie K."/>
            <person name="Leblanc C."/>
            <person name="Lopez P.J."/>
            <person name="McLachlan D.H."/>
            <person name="Meslet-Cladiere L."/>
            <person name="Moustafa A."/>
            <person name="Nehr Z."/>
            <person name="Nyvall Collen P."/>
            <person name="Panaud O."/>
            <person name="Partensky F."/>
            <person name="Poulain J."/>
            <person name="Rensing S.A."/>
            <person name="Rousvoal S."/>
            <person name="Samson G."/>
            <person name="Symeonidi A."/>
            <person name="Weissenbach J."/>
            <person name="Zambounis A."/>
            <person name="Wincker P."/>
            <person name="Boyen C."/>
        </authorList>
    </citation>
    <scope>NUCLEOTIDE SEQUENCE [LARGE SCALE GENOMIC DNA]</scope>
    <source>
        <strain evidence="11">cv. Stackhouse</strain>
    </source>
</reference>
<evidence type="ECO:0000256" key="9">
    <source>
        <dbReference type="SAM" id="Phobius"/>
    </source>
</evidence>
<evidence type="ECO:0000256" key="8">
    <source>
        <dbReference type="PIRNR" id="PIRNR023381"/>
    </source>
</evidence>
<dbReference type="Proteomes" id="UP000012073">
    <property type="component" value="Unassembled WGS sequence"/>
</dbReference>
<dbReference type="PhylomeDB" id="R7QG09"/>
<dbReference type="Gramene" id="CDF36396">
    <property type="protein sequence ID" value="CDF36396"/>
    <property type="gene ID" value="CHC_T00004780001"/>
</dbReference>
<sequence>MEAFESSWTGGVGALVDRVLPPVCDRPESLLQLPSIILSESDCFRASLSLALGLGIVFFAGLIKLPQIATIVSNKSVAGLSGTTFLIETFGYTYNLAAHYRQNYPISTYGDFSVLILENYVILYLFYSYTDRKEVGFAVIAAFFASLVLLCSPIFPMPLLELMLLGNVAVVVLGRTPQAYSNYVNGSTGALSIITCWGIFLGACARIFTTIQDVNSFNILAGYLSSAILNGIIAFQVAYYRYVKPKVSPEDKVKKST</sequence>
<dbReference type="AlphaFoldDB" id="R7QG09"/>
<feature type="transmembrane region" description="Helical" evidence="9">
    <location>
        <begin position="134"/>
        <end position="155"/>
    </location>
</feature>
<dbReference type="PIRSF" id="PIRSF023381">
    <property type="entry name" value="MannP-dilichol_defect-1p"/>
    <property type="match status" value="1"/>
</dbReference>
<dbReference type="Gene3D" id="1.20.1280.290">
    <property type="match status" value="2"/>
</dbReference>
<comment type="similarity">
    <text evidence="7 8">Belongs to the MPDU1 (TC 2.A.43.3) family.</text>
</comment>
<evidence type="ECO:0000256" key="1">
    <source>
        <dbReference type="ARBA" id="ARBA00004141"/>
    </source>
</evidence>
<dbReference type="GeneID" id="17323932"/>
<feature type="transmembrane region" description="Helical" evidence="9">
    <location>
        <begin position="189"/>
        <end position="208"/>
    </location>
</feature>
<evidence type="ECO:0000256" key="4">
    <source>
        <dbReference type="ARBA" id="ARBA00022737"/>
    </source>
</evidence>
<accession>R7QG09</accession>
<feature type="transmembrane region" description="Helical" evidence="9">
    <location>
        <begin position="77"/>
        <end position="94"/>
    </location>
</feature>
<dbReference type="EMBL" id="HG001776">
    <property type="protein sequence ID" value="CDF36396.1"/>
    <property type="molecule type" value="Genomic_DNA"/>
</dbReference>
<name>R7QG09_CHOCR</name>
<dbReference type="OMA" id="WAERLFT"/>
<evidence type="ECO:0000256" key="2">
    <source>
        <dbReference type="ARBA" id="ARBA00022448"/>
    </source>
</evidence>
<dbReference type="RefSeq" id="XP_005716215.1">
    <property type="nucleotide sequence ID" value="XM_005716158.1"/>
</dbReference>
<keyword evidence="4" id="KW-0677">Repeat</keyword>
<protein>
    <recommendedName>
        <fullName evidence="8">Mannose-P-dolichol utilization defect 1 protein homolog</fullName>
    </recommendedName>
</protein>
<feature type="transmembrane region" description="Helical" evidence="9">
    <location>
        <begin position="220"/>
        <end position="242"/>
    </location>
</feature>
<dbReference type="KEGG" id="ccp:CHC_T00004780001"/>
<dbReference type="SMART" id="SM00679">
    <property type="entry name" value="CTNS"/>
    <property type="match status" value="2"/>
</dbReference>
<dbReference type="Pfam" id="PF04193">
    <property type="entry name" value="PQ-loop"/>
    <property type="match status" value="2"/>
</dbReference>